<dbReference type="PANTHER" id="PTHR30086">
    <property type="entry name" value="ARGININE EXPORTER PROTEIN ARGO"/>
    <property type="match status" value="1"/>
</dbReference>
<evidence type="ECO:0000256" key="4">
    <source>
        <dbReference type="ARBA" id="ARBA00022989"/>
    </source>
</evidence>
<protein>
    <submittedName>
        <fullName evidence="7">Threonine transporter RhtB</fullName>
    </submittedName>
</protein>
<dbReference type="Pfam" id="PF01810">
    <property type="entry name" value="LysE"/>
    <property type="match status" value="1"/>
</dbReference>
<feature type="transmembrane region" description="Helical" evidence="6">
    <location>
        <begin position="72"/>
        <end position="91"/>
    </location>
</feature>
<feature type="transmembrane region" description="Helical" evidence="6">
    <location>
        <begin position="6"/>
        <end position="26"/>
    </location>
</feature>
<keyword evidence="3 6" id="KW-0812">Transmembrane</keyword>
<evidence type="ECO:0000256" key="3">
    <source>
        <dbReference type="ARBA" id="ARBA00022692"/>
    </source>
</evidence>
<proteinExistence type="predicted"/>
<keyword evidence="4 6" id="KW-1133">Transmembrane helix</keyword>
<dbReference type="OrthoDB" id="9812084at2"/>
<dbReference type="Proteomes" id="UP000191418">
    <property type="component" value="Unassembled WGS sequence"/>
</dbReference>
<gene>
    <name evidence="7" type="ORF">BTE48_04630</name>
</gene>
<evidence type="ECO:0000256" key="2">
    <source>
        <dbReference type="ARBA" id="ARBA00022475"/>
    </source>
</evidence>
<dbReference type="STRING" id="64969.SAMN02745127_00637"/>
<dbReference type="GO" id="GO:0005886">
    <property type="term" value="C:plasma membrane"/>
    <property type="evidence" value="ECO:0007669"/>
    <property type="project" value="UniProtKB-SubCell"/>
</dbReference>
<evidence type="ECO:0000256" key="5">
    <source>
        <dbReference type="ARBA" id="ARBA00023136"/>
    </source>
</evidence>
<dbReference type="EMBL" id="MTSM01000004">
    <property type="protein sequence ID" value="OPX56264.1"/>
    <property type="molecule type" value="Genomic_DNA"/>
</dbReference>
<evidence type="ECO:0000313" key="7">
    <source>
        <dbReference type="EMBL" id="OPX56264.1"/>
    </source>
</evidence>
<dbReference type="AlphaFoldDB" id="A0A1T4M303"/>
<feature type="transmembrane region" description="Helical" evidence="6">
    <location>
        <begin position="38"/>
        <end position="60"/>
    </location>
</feature>
<accession>A0A1T4M303</accession>
<evidence type="ECO:0000256" key="1">
    <source>
        <dbReference type="ARBA" id="ARBA00004651"/>
    </source>
</evidence>
<feature type="transmembrane region" description="Helical" evidence="6">
    <location>
        <begin position="180"/>
        <end position="198"/>
    </location>
</feature>
<comment type="caution">
    <text evidence="7">The sequence shown here is derived from an EMBL/GenBank/DDBJ whole genome shotgun (WGS) entry which is preliminary data.</text>
</comment>
<organism evidence="7 8">
    <name type="scientific">Oceanospirillum multiglobuliferum</name>
    <dbReference type="NCBI Taxonomy" id="64969"/>
    <lineage>
        <taxon>Bacteria</taxon>
        <taxon>Pseudomonadati</taxon>
        <taxon>Pseudomonadota</taxon>
        <taxon>Gammaproteobacteria</taxon>
        <taxon>Oceanospirillales</taxon>
        <taxon>Oceanospirillaceae</taxon>
        <taxon>Oceanospirillum</taxon>
    </lineage>
</organism>
<reference evidence="7 8" key="1">
    <citation type="submission" date="2017-01" db="EMBL/GenBank/DDBJ databases">
        <title>Genome Sequencing of a Marine Spirillum, Oceanospirillum multiglobuliferum ATCC 33336, from Japan.</title>
        <authorList>
            <person name="Carney J.G."/>
            <person name="Trachtenberg A.M."/>
            <person name="Rheaume B.A."/>
            <person name="Linnane J.D."/>
            <person name="Pitts N.L."/>
            <person name="Mykles D.L."/>
            <person name="Maclea K.S."/>
        </authorList>
    </citation>
    <scope>NUCLEOTIDE SEQUENCE [LARGE SCALE GENOMIC DNA]</scope>
    <source>
        <strain evidence="7 8">ATCC 33336</strain>
    </source>
</reference>
<evidence type="ECO:0000313" key="8">
    <source>
        <dbReference type="Proteomes" id="UP000191418"/>
    </source>
</evidence>
<dbReference type="InterPro" id="IPR001123">
    <property type="entry name" value="LeuE-type"/>
</dbReference>
<feature type="transmembrane region" description="Helical" evidence="6">
    <location>
        <begin position="141"/>
        <end position="164"/>
    </location>
</feature>
<keyword evidence="8" id="KW-1185">Reference proteome</keyword>
<sequence length="201" mass="21775">MWTVLASMIIFALVGAASPGPVNIIATSSGARFGYRRTLPHVLGASLAYSVVVLISGIALTQTSYWLPKATGLLSMLGGLFLLYMALKIALAKPSRSVQGEVDQPAFLRDGALAQLLNPKAWLVALSGVSLFVVSDLPDTVYLWLFCLVSLCCCFVGVSLWALLGEQLGQYLTTAKRQLMFNRLMAVLLASTVCLMWWEQL</sequence>
<keyword evidence="5 6" id="KW-0472">Membrane</keyword>
<dbReference type="GO" id="GO:0033228">
    <property type="term" value="P:cysteine export across plasma membrane"/>
    <property type="evidence" value="ECO:0007669"/>
    <property type="project" value="TreeGrafter"/>
</dbReference>
<dbReference type="PANTHER" id="PTHR30086:SF20">
    <property type="entry name" value="ARGININE EXPORTER PROTEIN ARGO-RELATED"/>
    <property type="match status" value="1"/>
</dbReference>
<dbReference type="RefSeq" id="WP_078744245.1">
    <property type="nucleotide sequence ID" value="NZ_FUXG01000003.1"/>
</dbReference>
<keyword evidence="2" id="KW-1003">Cell membrane</keyword>
<dbReference type="GO" id="GO:0015171">
    <property type="term" value="F:amino acid transmembrane transporter activity"/>
    <property type="evidence" value="ECO:0007669"/>
    <property type="project" value="TreeGrafter"/>
</dbReference>
<name>A0A1T4M303_9GAMM</name>
<evidence type="ECO:0000256" key="6">
    <source>
        <dbReference type="SAM" id="Phobius"/>
    </source>
</evidence>
<comment type="subcellular location">
    <subcellularLocation>
        <location evidence="1">Cell membrane</location>
        <topology evidence="1">Multi-pass membrane protein</topology>
    </subcellularLocation>
</comment>